<dbReference type="InterPro" id="IPR004365">
    <property type="entry name" value="NA-bd_OB_tRNA"/>
</dbReference>
<evidence type="ECO:0000256" key="10">
    <source>
        <dbReference type="ARBA" id="ARBA00023146"/>
    </source>
</evidence>
<dbReference type="PROSITE" id="PS50862">
    <property type="entry name" value="AA_TRNA_LIGASE_II"/>
    <property type="match status" value="1"/>
</dbReference>
<dbReference type="Proteomes" id="UP000326759">
    <property type="component" value="Unassembled WGS sequence"/>
</dbReference>
<evidence type="ECO:0000256" key="6">
    <source>
        <dbReference type="ARBA" id="ARBA00022598"/>
    </source>
</evidence>
<dbReference type="CDD" id="cd04320">
    <property type="entry name" value="AspRS_cyto_N"/>
    <property type="match status" value="1"/>
</dbReference>
<comment type="caution">
    <text evidence="14">The sequence shown here is derived from an EMBL/GenBank/DDBJ whole genome shotgun (WGS) entry which is preliminary data.</text>
</comment>
<dbReference type="OrthoDB" id="372395at2759"/>
<dbReference type="FunFam" id="3.30.930.10:FF:000013">
    <property type="entry name" value="Aspartate--tRNA ligase, cytoplasmic"/>
    <property type="match status" value="1"/>
</dbReference>
<keyword evidence="9" id="KW-0648">Protein biosynthesis</keyword>
<reference evidence="14 15" key="1">
    <citation type="journal article" date="2019" name="PLoS Biol.">
        <title>Sex chromosomes control vertical transmission of feminizing Wolbachia symbionts in an isopod.</title>
        <authorList>
            <person name="Becking T."/>
            <person name="Chebbi M.A."/>
            <person name="Giraud I."/>
            <person name="Moumen B."/>
            <person name="Laverre T."/>
            <person name="Caubet Y."/>
            <person name="Peccoud J."/>
            <person name="Gilbert C."/>
            <person name="Cordaux R."/>
        </authorList>
    </citation>
    <scope>NUCLEOTIDE SEQUENCE [LARGE SCALE GENOMIC DNA]</scope>
    <source>
        <strain evidence="14">ANa2</strain>
        <tissue evidence="14">Whole body excluding digestive tract and cuticle</tissue>
    </source>
</reference>
<keyword evidence="10" id="KW-0030">Aminoacyl-tRNA synthetase</keyword>
<sequence length="481" mass="54917">MDQPNEKIRYSKEFYGNLPLIRSEIQKPVLHRSIGTLNLNDIDKEVLIRARLHTSRAKGKQCFFTVRSVSQTIQCLLAVGETVSKPMLKFVGSIPKESIVDVEGKKIESCTQQNIEILASRVYVVSSSASRLPLQIEDAMRPETDDPEELQIRVNQETRLDNRILDLRTPSNQAIFRLEAGVCKLFRESLQRKGFTEIMCPKLISAASEGGANVFGLTYFERTAFLAQSPQLYKQMAIASDFEKVYTVGPVFRAENSNTHRHLTEFVGLDLEMAFVHHYHEVVDVIGDLFTEIFRGLQKEYKTEIETIRKQFPCEDFKFLDPPLKLDYREGVAMLKEAGIEMGEEEDLSTPNEKFLGRLVKAKYDTDFYILDKYPLAVRPFYTMLDPKDSRFSNSYDMFMRGEEIISGAQRIHDPELLTDRAKFHGIALDTIQAYIDAFKFGCPPHAGGGIGLERVTMLFLGLDNIRKTSLFPRDPKRLTP</sequence>
<comment type="similarity">
    <text evidence="2">Belongs to the class-II aminoacyl-tRNA synthetase family. Type 2 subfamily.</text>
</comment>
<dbReference type="InterPro" id="IPR004523">
    <property type="entry name" value="Asp-tRNA_synthase_2"/>
</dbReference>
<dbReference type="EMBL" id="SEYY01004250">
    <property type="protein sequence ID" value="KAB7503893.1"/>
    <property type="molecule type" value="Genomic_DNA"/>
</dbReference>
<dbReference type="Gene3D" id="3.30.930.10">
    <property type="entry name" value="Bira Bifunctional Protein, Domain 2"/>
    <property type="match status" value="1"/>
</dbReference>
<dbReference type="NCBIfam" id="TIGR00458">
    <property type="entry name" value="aspS_nondisc"/>
    <property type="match status" value="1"/>
</dbReference>
<dbReference type="InterPro" id="IPR045864">
    <property type="entry name" value="aa-tRNA-synth_II/BPL/LPL"/>
</dbReference>
<dbReference type="PANTHER" id="PTHR43450:SF1">
    <property type="entry name" value="ASPARTATE--TRNA LIGASE, CYTOPLASMIC"/>
    <property type="match status" value="1"/>
</dbReference>
<dbReference type="GO" id="GO:0003723">
    <property type="term" value="F:RNA binding"/>
    <property type="evidence" value="ECO:0007669"/>
    <property type="project" value="TreeGrafter"/>
</dbReference>
<dbReference type="HAMAP" id="MF_02075">
    <property type="entry name" value="Asp_tRNA_synth_type2"/>
    <property type="match status" value="1"/>
</dbReference>
<comment type="catalytic activity">
    <reaction evidence="12">
        <text>tRNA(Asp) + L-aspartate + ATP = L-aspartyl-tRNA(Asp) + AMP + diphosphate</text>
        <dbReference type="Rhea" id="RHEA:19649"/>
        <dbReference type="Rhea" id="RHEA-COMP:9660"/>
        <dbReference type="Rhea" id="RHEA-COMP:9678"/>
        <dbReference type="ChEBI" id="CHEBI:29991"/>
        <dbReference type="ChEBI" id="CHEBI:30616"/>
        <dbReference type="ChEBI" id="CHEBI:33019"/>
        <dbReference type="ChEBI" id="CHEBI:78442"/>
        <dbReference type="ChEBI" id="CHEBI:78516"/>
        <dbReference type="ChEBI" id="CHEBI:456215"/>
        <dbReference type="EC" id="6.1.1.12"/>
    </reaction>
</comment>
<dbReference type="GO" id="GO:0017101">
    <property type="term" value="C:aminoacyl-tRNA synthetase multienzyme complex"/>
    <property type="evidence" value="ECO:0007669"/>
    <property type="project" value="TreeGrafter"/>
</dbReference>
<organism evidence="14 15">
    <name type="scientific">Armadillidium nasatum</name>
    <dbReference type="NCBI Taxonomy" id="96803"/>
    <lineage>
        <taxon>Eukaryota</taxon>
        <taxon>Metazoa</taxon>
        <taxon>Ecdysozoa</taxon>
        <taxon>Arthropoda</taxon>
        <taxon>Crustacea</taxon>
        <taxon>Multicrustacea</taxon>
        <taxon>Malacostraca</taxon>
        <taxon>Eumalacostraca</taxon>
        <taxon>Peracarida</taxon>
        <taxon>Isopoda</taxon>
        <taxon>Oniscidea</taxon>
        <taxon>Crinocheta</taxon>
        <taxon>Armadillidiidae</taxon>
        <taxon>Armadillidium</taxon>
    </lineage>
</organism>
<evidence type="ECO:0000256" key="8">
    <source>
        <dbReference type="ARBA" id="ARBA00022840"/>
    </source>
</evidence>
<dbReference type="InterPro" id="IPR012340">
    <property type="entry name" value="NA-bd_OB-fold"/>
</dbReference>
<evidence type="ECO:0000256" key="9">
    <source>
        <dbReference type="ARBA" id="ARBA00022917"/>
    </source>
</evidence>
<evidence type="ECO:0000256" key="12">
    <source>
        <dbReference type="ARBA" id="ARBA00047904"/>
    </source>
</evidence>
<keyword evidence="6 14" id="KW-0436">Ligase</keyword>
<keyword evidence="15" id="KW-1185">Reference proteome</keyword>
<feature type="domain" description="Aminoacyl-transfer RNA synthetases class-II family profile" evidence="13">
    <location>
        <begin position="176"/>
        <end position="481"/>
    </location>
</feature>
<evidence type="ECO:0000256" key="1">
    <source>
        <dbReference type="ARBA" id="ARBA00004496"/>
    </source>
</evidence>
<comment type="subcellular location">
    <subcellularLocation>
        <location evidence="1">Cytoplasm</location>
    </subcellularLocation>
</comment>
<dbReference type="GO" id="GO:0006422">
    <property type="term" value="P:aspartyl-tRNA aminoacylation"/>
    <property type="evidence" value="ECO:0007669"/>
    <property type="project" value="InterPro"/>
</dbReference>
<dbReference type="PANTHER" id="PTHR43450">
    <property type="entry name" value="ASPARTYL-TRNA SYNTHETASE"/>
    <property type="match status" value="1"/>
</dbReference>
<evidence type="ECO:0000256" key="2">
    <source>
        <dbReference type="ARBA" id="ARBA00005312"/>
    </source>
</evidence>
<dbReference type="Gene3D" id="2.40.50.140">
    <property type="entry name" value="Nucleic acid-binding proteins"/>
    <property type="match status" value="1"/>
</dbReference>
<dbReference type="NCBIfam" id="NF003483">
    <property type="entry name" value="PRK05159.1"/>
    <property type="match status" value="1"/>
</dbReference>
<dbReference type="InterPro" id="IPR004364">
    <property type="entry name" value="Aa-tRNA-synt_II"/>
</dbReference>
<dbReference type="AlphaFoldDB" id="A0A5N5TB43"/>
<keyword evidence="5" id="KW-0963">Cytoplasm</keyword>
<dbReference type="GO" id="GO:0004815">
    <property type="term" value="F:aspartate-tRNA ligase activity"/>
    <property type="evidence" value="ECO:0007669"/>
    <property type="project" value="UniProtKB-EC"/>
</dbReference>
<evidence type="ECO:0000256" key="5">
    <source>
        <dbReference type="ARBA" id="ARBA00022490"/>
    </source>
</evidence>
<keyword evidence="8" id="KW-0067">ATP-binding</keyword>
<evidence type="ECO:0000256" key="11">
    <source>
        <dbReference type="ARBA" id="ARBA00033155"/>
    </source>
</evidence>
<evidence type="ECO:0000256" key="3">
    <source>
        <dbReference type="ARBA" id="ARBA00012841"/>
    </source>
</evidence>
<evidence type="ECO:0000256" key="7">
    <source>
        <dbReference type="ARBA" id="ARBA00022741"/>
    </source>
</evidence>
<dbReference type="Pfam" id="PF01336">
    <property type="entry name" value="tRNA_anti-codon"/>
    <property type="match status" value="1"/>
</dbReference>
<dbReference type="GO" id="GO:0005829">
    <property type="term" value="C:cytosol"/>
    <property type="evidence" value="ECO:0007669"/>
    <property type="project" value="TreeGrafter"/>
</dbReference>
<dbReference type="InterPro" id="IPR002312">
    <property type="entry name" value="Asp/Asn-tRNA-synth_IIb"/>
</dbReference>
<dbReference type="PRINTS" id="PR01042">
    <property type="entry name" value="TRNASYNTHASP"/>
</dbReference>
<dbReference type="EC" id="6.1.1.12" evidence="3"/>
<dbReference type="GO" id="GO:0005524">
    <property type="term" value="F:ATP binding"/>
    <property type="evidence" value="ECO:0007669"/>
    <property type="project" value="UniProtKB-KW"/>
</dbReference>
<dbReference type="InterPro" id="IPR006195">
    <property type="entry name" value="aa-tRNA-synth_II"/>
</dbReference>
<dbReference type="SUPFAM" id="SSF50249">
    <property type="entry name" value="Nucleic acid-binding proteins"/>
    <property type="match status" value="1"/>
</dbReference>
<keyword evidence="7" id="KW-0547">Nucleotide-binding</keyword>
<dbReference type="CDD" id="cd00776">
    <property type="entry name" value="AsxRS_core"/>
    <property type="match status" value="1"/>
</dbReference>
<dbReference type="SUPFAM" id="SSF55681">
    <property type="entry name" value="Class II aaRS and biotin synthetases"/>
    <property type="match status" value="1"/>
</dbReference>
<accession>A0A5N5TB43</accession>
<dbReference type="Pfam" id="PF00152">
    <property type="entry name" value="tRNA-synt_2"/>
    <property type="match status" value="1"/>
</dbReference>
<gene>
    <name evidence="14" type="primary">DARS</name>
    <name evidence="14" type="ORF">Anas_11321</name>
</gene>
<name>A0A5N5TB43_9CRUS</name>
<proteinExistence type="inferred from homology"/>
<evidence type="ECO:0000256" key="4">
    <source>
        <dbReference type="ARBA" id="ARBA00018853"/>
    </source>
</evidence>
<evidence type="ECO:0000313" key="15">
    <source>
        <dbReference type="Proteomes" id="UP000326759"/>
    </source>
</evidence>
<evidence type="ECO:0000313" key="14">
    <source>
        <dbReference type="EMBL" id="KAB7503893.1"/>
    </source>
</evidence>
<protein>
    <recommendedName>
        <fullName evidence="4">Aspartate--tRNA ligase, cytoplasmic</fullName>
        <ecNumber evidence="3">6.1.1.12</ecNumber>
    </recommendedName>
    <alternativeName>
        <fullName evidence="11">Aspartyl-tRNA synthetase</fullName>
    </alternativeName>
</protein>
<evidence type="ECO:0000259" key="13">
    <source>
        <dbReference type="PROSITE" id="PS50862"/>
    </source>
</evidence>